<dbReference type="HOGENOM" id="CLU_3074668_0_0_1"/>
<reference evidence="2 4" key="1">
    <citation type="submission" date="2008-03" db="EMBL/GenBank/DDBJ databases">
        <title>Annotation of Ixodes scapularis.</title>
        <authorList>
            <consortium name="Ixodes scapularis Genome Project Consortium"/>
            <person name="Caler E."/>
            <person name="Hannick L.I."/>
            <person name="Bidwell S."/>
            <person name="Joardar V."/>
            <person name="Thiagarajan M."/>
            <person name="Amedeo P."/>
            <person name="Galinsky K.J."/>
            <person name="Schobel S."/>
            <person name="Inman J."/>
            <person name="Hostetler J."/>
            <person name="Miller J."/>
            <person name="Hammond M."/>
            <person name="Megy K."/>
            <person name="Lawson D."/>
            <person name="Kodira C."/>
            <person name="Sutton G."/>
            <person name="Meyer J."/>
            <person name="Hill C.A."/>
            <person name="Birren B."/>
            <person name="Nene V."/>
            <person name="Collins F."/>
            <person name="Alarcon-Chaidez F."/>
            <person name="Wikel S."/>
            <person name="Strausberg R."/>
        </authorList>
    </citation>
    <scope>NUCLEOTIDE SEQUENCE [LARGE SCALE GENOMIC DNA]</scope>
    <source>
        <strain evidence="4">Wikel</strain>
        <strain evidence="2">Wikel colony</strain>
    </source>
</reference>
<feature type="non-terminal residue" evidence="2">
    <location>
        <position position="53"/>
    </location>
</feature>
<dbReference type="PaxDb" id="6945-B7PI99"/>
<dbReference type="GO" id="GO:0004559">
    <property type="term" value="F:alpha-mannosidase activity"/>
    <property type="evidence" value="ECO:0007669"/>
    <property type="project" value="UniProtKB-EC"/>
</dbReference>
<dbReference type="InterPro" id="IPR011013">
    <property type="entry name" value="Gal_mutarotase_sf_dom"/>
</dbReference>
<dbReference type="GO" id="GO:0030246">
    <property type="term" value="F:carbohydrate binding"/>
    <property type="evidence" value="ECO:0007669"/>
    <property type="project" value="InterPro"/>
</dbReference>
<keyword evidence="2" id="KW-0378">Hydrolase</keyword>
<feature type="domain" description="Glycosyl hydrolase family 38 C-terminal" evidence="1">
    <location>
        <begin position="13"/>
        <end position="53"/>
    </location>
</feature>
<dbReference type="EnsemblMetazoa" id="ISCW004901-RA">
    <property type="protein sequence ID" value="ISCW004901-PA"/>
    <property type="gene ID" value="ISCW004901"/>
</dbReference>
<accession>B7PI99</accession>
<protein>
    <submittedName>
        <fullName evidence="2 3">Lysosomal alpha-mannosidase, putative</fullName>
        <ecNumber evidence="2">3.2.1.24</ecNumber>
    </submittedName>
</protein>
<dbReference type="Pfam" id="PF07748">
    <property type="entry name" value="Glyco_hydro_38C"/>
    <property type="match status" value="1"/>
</dbReference>
<dbReference type="InterPro" id="IPR011682">
    <property type="entry name" value="Glyco_hydro_38_C"/>
</dbReference>
<evidence type="ECO:0000259" key="1">
    <source>
        <dbReference type="Pfam" id="PF07748"/>
    </source>
</evidence>
<keyword evidence="2" id="KW-0326">Glycosidase</keyword>
<evidence type="ECO:0000313" key="3">
    <source>
        <dbReference type="EnsemblMetazoa" id="ISCW004901-PA"/>
    </source>
</evidence>
<dbReference type="PANTHER" id="PTHR11607:SF3">
    <property type="entry name" value="LYSOSOMAL ALPHA-MANNOSIDASE"/>
    <property type="match status" value="1"/>
</dbReference>
<evidence type="ECO:0000313" key="2">
    <source>
        <dbReference type="EMBL" id="EEC06321.1"/>
    </source>
</evidence>
<dbReference type="EMBL" id="ABJB010500672">
    <property type="status" value="NOT_ANNOTATED_CDS"/>
    <property type="molecule type" value="Genomic_DNA"/>
</dbReference>
<dbReference type="GO" id="GO:0006013">
    <property type="term" value="P:mannose metabolic process"/>
    <property type="evidence" value="ECO:0007669"/>
    <property type="project" value="InterPro"/>
</dbReference>
<dbReference type="SUPFAM" id="SSF74650">
    <property type="entry name" value="Galactose mutarotase-like"/>
    <property type="match status" value="1"/>
</dbReference>
<dbReference type="AlphaFoldDB" id="B7PI99"/>
<reference evidence="3" key="2">
    <citation type="submission" date="2020-05" db="UniProtKB">
        <authorList>
            <consortium name="EnsemblMetazoa"/>
        </authorList>
    </citation>
    <scope>IDENTIFICATION</scope>
    <source>
        <strain evidence="3">wikel</strain>
    </source>
</reference>
<gene>
    <name evidence="2" type="ORF">IscW_ISCW004901</name>
</gene>
<dbReference type="VEuPathDB" id="VectorBase:ISCW004901"/>
<dbReference type="Proteomes" id="UP000001555">
    <property type="component" value="Unassembled WGS sequence"/>
</dbReference>
<dbReference type="VEuPathDB" id="VectorBase:ISCI004901"/>
<proteinExistence type="predicted"/>
<sequence length="53" mass="6003">DPEMLPIPSNYYPVVSWIYIKDTSRNLQVSVLPDRPQGGSSLRKGEIELMVGR</sequence>
<dbReference type="EC" id="3.2.1.24" evidence="2"/>
<evidence type="ECO:0000313" key="4">
    <source>
        <dbReference type="Proteomes" id="UP000001555"/>
    </source>
</evidence>
<dbReference type="EMBL" id="DS717783">
    <property type="protein sequence ID" value="EEC06321.1"/>
    <property type="molecule type" value="Genomic_DNA"/>
</dbReference>
<dbReference type="Gene3D" id="2.70.98.30">
    <property type="entry name" value="Golgi alpha-mannosidase II, domain 4"/>
    <property type="match status" value="1"/>
</dbReference>
<dbReference type="InterPro" id="IPR050843">
    <property type="entry name" value="Glycosyl_Hydrlase_38"/>
</dbReference>
<name>B7PI99_IXOSC</name>
<organism>
    <name type="scientific">Ixodes scapularis</name>
    <name type="common">Black-legged tick</name>
    <name type="synonym">Deer tick</name>
    <dbReference type="NCBI Taxonomy" id="6945"/>
    <lineage>
        <taxon>Eukaryota</taxon>
        <taxon>Metazoa</taxon>
        <taxon>Ecdysozoa</taxon>
        <taxon>Arthropoda</taxon>
        <taxon>Chelicerata</taxon>
        <taxon>Arachnida</taxon>
        <taxon>Acari</taxon>
        <taxon>Parasitiformes</taxon>
        <taxon>Ixodida</taxon>
        <taxon>Ixodoidea</taxon>
        <taxon>Ixodidae</taxon>
        <taxon>Ixodinae</taxon>
        <taxon>Ixodes</taxon>
    </lineage>
</organism>
<keyword evidence="4" id="KW-1185">Reference proteome</keyword>
<dbReference type="PANTHER" id="PTHR11607">
    <property type="entry name" value="ALPHA-MANNOSIDASE"/>
    <property type="match status" value="1"/>
</dbReference>
<feature type="non-terminal residue" evidence="2">
    <location>
        <position position="1"/>
    </location>
</feature>